<dbReference type="InterPro" id="IPR002155">
    <property type="entry name" value="Thiolase"/>
</dbReference>
<accession>A0A2S6GC96</accession>
<dbReference type="PIRSF" id="PIRSF000429">
    <property type="entry name" value="Ac-CoA_Ac_transf"/>
    <property type="match status" value="1"/>
</dbReference>
<dbReference type="PANTHER" id="PTHR43365">
    <property type="entry name" value="BLR7806 PROTEIN"/>
    <property type="match status" value="1"/>
</dbReference>
<reference evidence="7 8" key="1">
    <citation type="submission" date="2018-02" db="EMBL/GenBank/DDBJ databases">
        <title>Genomic Encyclopedia of Archaeal and Bacterial Type Strains, Phase II (KMG-II): from individual species to whole genera.</title>
        <authorList>
            <person name="Goeker M."/>
        </authorList>
    </citation>
    <scope>NUCLEOTIDE SEQUENCE [LARGE SCALE GENOMIC DNA]</scope>
    <source>
        <strain evidence="7 8">YU 961-1</strain>
    </source>
</reference>
<dbReference type="GO" id="GO:0016747">
    <property type="term" value="F:acyltransferase activity, transferring groups other than amino-acyl groups"/>
    <property type="evidence" value="ECO:0007669"/>
    <property type="project" value="InterPro"/>
</dbReference>
<evidence type="ECO:0000256" key="4">
    <source>
        <dbReference type="RuleBase" id="RU003557"/>
    </source>
</evidence>
<dbReference type="InterPro" id="IPR016039">
    <property type="entry name" value="Thiolase-like"/>
</dbReference>
<dbReference type="InterPro" id="IPR020615">
    <property type="entry name" value="Thiolase_acyl_enz_int_AS"/>
</dbReference>
<dbReference type="Proteomes" id="UP000239203">
    <property type="component" value="Unassembled WGS sequence"/>
</dbReference>
<name>A0A2S6GC96_9PSEU</name>
<keyword evidence="2 4" id="KW-0808">Transferase</keyword>
<dbReference type="EMBL" id="PTIX01000036">
    <property type="protein sequence ID" value="PPK62193.1"/>
    <property type="molecule type" value="Genomic_DNA"/>
</dbReference>
<evidence type="ECO:0000256" key="1">
    <source>
        <dbReference type="ARBA" id="ARBA00010982"/>
    </source>
</evidence>
<dbReference type="InterPro" id="IPR020617">
    <property type="entry name" value="Thiolase_C"/>
</dbReference>
<proteinExistence type="inferred from homology"/>
<organism evidence="7 8">
    <name type="scientific">Actinokineospora auranticolor</name>
    <dbReference type="NCBI Taxonomy" id="155976"/>
    <lineage>
        <taxon>Bacteria</taxon>
        <taxon>Bacillati</taxon>
        <taxon>Actinomycetota</taxon>
        <taxon>Actinomycetes</taxon>
        <taxon>Pseudonocardiales</taxon>
        <taxon>Pseudonocardiaceae</taxon>
        <taxon>Actinokineospora</taxon>
    </lineage>
</organism>
<dbReference type="InterPro" id="IPR020616">
    <property type="entry name" value="Thiolase_N"/>
</dbReference>
<dbReference type="SUPFAM" id="SSF53901">
    <property type="entry name" value="Thiolase-like"/>
    <property type="match status" value="2"/>
</dbReference>
<dbReference type="AlphaFoldDB" id="A0A2S6GC96"/>
<dbReference type="PROSITE" id="PS00098">
    <property type="entry name" value="THIOLASE_1"/>
    <property type="match status" value="1"/>
</dbReference>
<evidence type="ECO:0000313" key="8">
    <source>
        <dbReference type="Proteomes" id="UP000239203"/>
    </source>
</evidence>
<feature type="domain" description="Thiolase C-terminal" evidence="6">
    <location>
        <begin position="278"/>
        <end position="397"/>
    </location>
</feature>
<dbReference type="Pfam" id="PF00108">
    <property type="entry name" value="Thiolase_N"/>
    <property type="match status" value="1"/>
</dbReference>
<dbReference type="OrthoDB" id="4440515at2"/>
<dbReference type="NCBIfam" id="TIGR01930">
    <property type="entry name" value="AcCoA-C-Actrans"/>
    <property type="match status" value="1"/>
</dbReference>
<dbReference type="Gene3D" id="3.40.47.10">
    <property type="match status" value="2"/>
</dbReference>
<evidence type="ECO:0000259" key="5">
    <source>
        <dbReference type="Pfam" id="PF00108"/>
    </source>
</evidence>
<gene>
    <name evidence="7" type="ORF">CLV40_1364</name>
</gene>
<keyword evidence="8" id="KW-1185">Reference proteome</keyword>
<evidence type="ECO:0000256" key="2">
    <source>
        <dbReference type="ARBA" id="ARBA00022679"/>
    </source>
</evidence>
<feature type="domain" description="Thiolase N-terminal" evidence="5">
    <location>
        <begin position="9"/>
        <end position="226"/>
    </location>
</feature>
<protein>
    <submittedName>
        <fullName evidence="7">Acetyl-CoA C-acetyltransferase</fullName>
    </submittedName>
</protein>
<evidence type="ECO:0000259" key="6">
    <source>
        <dbReference type="Pfam" id="PF02803"/>
    </source>
</evidence>
<dbReference type="RefSeq" id="WP_104483250.1">
    <property type="nucleotide sequence ID" value="NZ_CP154825.1"/>
</dbReference>
<dbReference type="Pfam" id="PF02803">
    <property type="entry name" value="Thiolase_C"/>
    <property type="match status" value="1"/>
</dbReference>
<sequence>MGGEAYLFDFVRTARGRGSADGGLHHRTPLDLVTGLLDALLRRNPRLDPAEVDDVVLGCMAQHGEQGGNLARTATLLAGWDRGGRGGVPGVMVNRFCASGLDAVAQVATRVRAGEVGLAVAGGVESSSRVPEQADRAPLWTDVDVVRRTGSVHPGVAADLDATVDGFSREDLDGFALESHHKAAAAWRAGAFADSVVDLGLGHDELVRPDLGRDALTPLPPAFAGLGADGQDALALTGRGWPTRVDHRHTDATSASPADGAALLLVGDLTTGHRLGLRPRARVVTSAVVATDPVTTLAGQEAVALVLRRCGLSADDVDVFAFGEAFAAQCLRFRRAFDAGPERLNPAGGTLAAGHPAGAAGAIVVGECLVELERNAGRVGAAGISGAVGLGAGLLLDRSG</sequence>
<comment type="caution">
    <text evidence="7">The sequence shown here is derived from an EMBL/GenBank/DDBJ whole genome shotgun (WGS) entry which is preliminary data.</text>
</comment>
<evidence type="ECO:0000256" key="3">
    <source>
        <dbReference type="ARBA" id="ARBA00023315"/>
    </source>
</evidence>
<comment type="similarity">
    <text evidence="1 4">Belongs to the thiolase-like superfamily. Thiolase family.</text>
</comment>
<keyword evidence="3 4" id="KW-0012">Acyltransferase</keyword>
<dbReference type="PANTHER" id="PTHR43365:SF1">
    <property type="entry name" value="ACETYL-COA C-ACYLTRANSFERASE"/>
    <property type="match status" value="1"/>
</dbReference>
<dbReference type="CDD" id="cd00751">
    <property type="entry name" value="thiolase"/>
    <property type="match status" value="1"/>
</dbReference>
<evidence type="ECO:0000313" key="7">
    <source>
        <dbReference type="EMBL" id="PPK62193.1"/>
    </source>
</evidence>